<dbReference type="Proteomes" id="UP000309016">
    <property type="component" value="Chromosome"/>
</dbReference>
<dbReference type="Gene3D" id="2.130.10.10">
    <property type="entry name" value="YVTN repeat-like/Quinoprotein amine dehydrogenase"/>
    <property type="match status" value="1"/>
</dbReference>
<dbReference type="InterPro" id="IPR015943">
    <property type="entry name" value="WD40/YVTN_repeat-like_dom_sf"/>
</dbReference>
<accession>A0A5B7X140</accession>
<proteinExistence type="predicted"/>
<dbReference type="EMBL" id="CP040812">
    <property type="protein sequence ID" value="QCY69246.1"/>
    <property type="molecule type" value="Genomic_DNA"/>
</dbReference>
<dbReference type="OrthoDB" id="1093345at2"/>
<dbReference type="KEGG" id="afla:FHG64_07470"/>
<dbReference type="InterPro" id="IPR021787">
    <property type="entry name" value="DUF3352"/>
</dbReference>
<reference evidence="1 2" key="1">
    <citation type="submission" date="2019-06" db="EMBL/GenBank/DDBJ databases">
        <title>Complete genome sequence of Antarcticibacterium flavum KCTC 52984T from an Antarctic marine sediment.</title>
        <authorList>
            <person name="Lee Y.M."/>
            <person name="Shin S.C."/>
        </authorList>
    </citation>
    <scope>NUCLEOTIDE SEQUENCE [LARGE SCALE GENOMIC DNA]</scope>
    <source>
        <strain evidence="1 2">KCTC 52984</strain>
    </source>
</reference>
<dbReference type="Pfam" id="PF11832">
    <property type="entry name" value="DUF3352"/>
    <property type="match status" value="1"/>
</dbReference>
<keyword evidence="2" id="KW-1185">Reference proteome</keyword>
<dbReference type="SUPFAM" id="SSF50978">
    <property type="entry name" value="WD40 repeat-like"/>
    <property type="match status" value="1"/>
</dbReference>
<dbReference type="RefSeq" id="WP_139065816.1">
    <property type="nucleotide sequence ID" value="NZ_CP040812.1"/>
</dbReference>
<protein>
    <submittedName>
        <fullName evidence="1">Uncharacterized protein</fullName>
    </submittedName>
</protein>
<dbReference type="AlphaFoldDB" id="A0A5B7X140"/>
<dbReference type="InterPro" id="IPR036322">
    <property type="entry name" value="WD40_repeat_dom_sf"/>
</dbReference>
<name>A0A5B7X140_9FLAO</name>
<evidence type="ECO:0000313" key="2">
    <source>
        <dbReference type="Proteomes" id="UP000309016"/>
    </source>
</evidence>
<organism evidence="1 2">
    <name type="scientific">Antarcticibacterium flavum</name>
    <dbReference type="NCBI Taxonomy" id="2058175"/>
    <lineage>
        <taxon>Bacteria</taxon>
        <taxon>Pseudomonadati</taxon>
        <taxon>Bacteroidota</taxon>
        <taxon>Flavobacteriia</taxon>
        <taxon>Flavobacteriales</taxon>
        <taxon>Flavobacteriaceae</taxon>
        <taxon>Antarcticibacterium</taxon>
    </lineage>
</organism>
<evidence type="ECO:0000313" key="1">
    <source>
        <dbReference type="EMBL" id="QCY69246.1"/>
    </source>
</evidence>
<gene>
    <name evidence="1" type="ORF">FHG64_07470</name>
</gene>
<sequence>MTRKRFLLKLAIFLTIISCSTNDSSTAEIDDFIPSESIYMFQAPELVTMLKMMDSLEFLQKNRFIIEPSHREQLEYLARHSEGGVSLISLTGATAGGYDYTIISREENITIVTDSVVNKSIETFNYENFSIKKYKLEEAGFFTVTKNGIFLASNSRKQLETLLKENSAGVPNPFSKEYAAADASKFSLFINHRLLDTLLTQNFPGNNLPIENLATGSLLDIDIADQKVLFNGIATWQENDKVLLAAFHNVTPVQNELALITPMDAAGFYSYSYNSFEELFQNLRTGNRTLPENHFLSYTREAGMIFTPSSRALVLTATDPSLAREANTFAREEVKIYRNVEILKFTTNPKLTDYLDQLIPSMTNTYFAYLDNYILMAEDVEVLEHIITNYLNGSTLGEQEYYKDAMQNLAGASTLLMVANTENFKPRLIQLSAGKMEESSKSLDLSQYPILALQFVQERNFAHIHGIFNTTTASRRNGISQTASIEIESPIATAPALLRNHINNETEVAFQNEENILYLYSSTGEQLWKKELDARINSPLYQVDLFKNGNLQLAFSSPNSLYVLDRNGNNVKPFPLDFKDEITRPLSVFDYDNNRTYRFVITQGKDVLMYDSRGRRVKGFDFKSTGSEIVEAPKHIRIRNKDYIVIPEASGKLHILSRQGNSRVTVSENFSFSNSEWYLHENTFASVDSNDQLIRITEAAKVSREAIPNAVNPIFTATNKVRVIQSENNLRINGREVILDYGLYTKPQIFEIGKKTFIGIIDTQAQKVYLLDEEGELIPGFPVYGTSAIDLRQNAAGDRILTVKAEDNTLLLYEF</sequence>